<evidence type="ECO:0000256" key="12">
    <source>
        <dbReference type="NCBIfam" id="TIGR00416"/>
    </source>
</evidence>
<evidence type="ECO:0000256" key="11">
    <source>
        <dbReference type="HAMAP-Rule" id="MF_01498"/>
    </source>
</evidence>
<dbReference type="SMART" id="SM00382">
    <property type="entry name" value="AAA"/>
    <property type="match status" value="1"/>
</dbReference>
<dbReference type="PRINTS" id="PR01874">
    <property type="entry name" value="DNAREPAIRADA"/>
</dbReference>
<dbReference type="Pfam" id="PF13481">
    <property type="entry name" value="AAA_25"/>
    <property type="match status" value="1"/>
</dbReference>
<dbReference type="InterPro" id="IPR004504">
    <property type="entry name" value="DNA_repair_RadA"/>
</dbReference>
<comment type="function">
    <text evidence="11">Plays a role in repairing double-strand DNA breaks, probably involving stabilizing or processing branched DNA or blocked replication forks.</text>
</comment>
<accession>A0A3E3E0G5</accession>
<dbReference type="GO" id="GO:0005524">
    <property type="term" value="F:ATP binding"/>
    <property type="evidence" value="ECO:0007669"/>
    <property type="project" value="UniProtKB-UniRule"/>
</dbReference>
<dbReference type="GO" id="GO:0005829">
    <property type="term" value="C:cytosol"/>
    <property type="evidence" value="ECO:0007669"/>
    <property type="project" value="TreeGrafter"/>
</dbReference>
<dbReference type="Proteomes" id="UP000261212">
    <property type="component" value="Unassembled WGS sequence"/>
</dbReference>
<evidence type="ECO:0000256" key="4">
    <source>
        <dbReference type="ARBA" id="ARBA00022771"/>
    </source>
</evidence>
<keyword evidence="8 11" id="KW-0346">Stress response</keyword>
<reference evidence="15 16" key="1">
    <citation type="submission" date="2018-08" db="EMBL/GenBank/DDBJ databases">
        <title>A genome reference for cultivated species of the human gut microbiota.</title>
        <authorList>
            <person name="Zou Y."/>
            <person name="Xue W."/>
            <person name="Luo G."/>
        </authorList>
    </citation>
    <scope>NUCLEOTIDE SEQUENCE [LARGE SCALE GENOMIC DNA]</scope>
    <source>
        <strain evidence="15 16">AM25-6</strain>
    </source>
</reference>
<evidence type="ECO:0000256" key="13">
    <source>
        <dbReference type="RuleBase" id="RU003555"/>
    </source>
</evidence>
<evidence type="ECO:0000313" key="16">
    <source>
        <dbReference type="Proteomes" id="UP000261212"/>
    </source>
</evidence>
<dbReference type="SUPFAM" id="SSF54211">
    <property type="entry name" value="Ribosomal protein S5 domain 2-like"/>
    <property type="match status" value="1"/>
</dbReference>
<feature type="domain" description="RecA family profile 1" evidence="14">
    <location>
        <begin position="78"/>
        <end position="227"/>
    </location>
</feature>
<evidence type="ECO:0000256" key="9">
    <source>
        <dbReference type="ARBA" id="ARBA00023125"/>
    </source>
</evidence>
<evidence type="ECO:0000256" key="1">
    <source>
        <dbReference type="ARBA" id="ARBA00022723"/>
    </source>
</evidence>
<evidence type="ECO:0000256" key="5">
    <source>
        <dbReference type="ARBA" id="ARBA00022801"/>
    </source>
</evidence>
<dbReference type="Gene3D" id="3.30.230.10">
    <property type="match status" value="1"/>
</dbReference>
<evidence type="ECO:0000256" key="2">
    <source>
        <dbReference type="ARBA" id="ARBA00022741"/>
    </source>
</evidence>
<evidence type="ECO:0000256" key="10">
    <source>
        <dbReference type="ARBA" id="ARBA00023204"/>
    </source>
</evidence>
<evidence type="ECO:0000259" key="14">
    <source>
        <dbReference type="PROSITE" id="PS50162"/>
    </source>
</evidence>
<comment type="caution">
    <text evidence="15">The sequence shown here is derived from an EMBL/GenBank/DDBJ whole genome shotgun (WGS) entry which is preliminary data.</text>
</comment>
<evidence type="ECO:0000256" key="6">
    <source>
        <dbReference type="ARBA" id="ARBA00022833"/>
    </source>
</evidence>
<dbReference type="Pfam" id="PF13541">
    <property type="entry name" value="ChlI"/>
    <property type="match status" value="1"/>
</dbReference>
<dbReference type="PROSITE" id="PS50162">
    <property type="entry name" value="RECA_2"/>
    <property type="match status" value="1"/>
</dbReference>
<dbReference type="GO" id="GO:0016787">
    <property type="term" value="F:hydrolase activity"/>
    <property type="evidence" value="ECO:0007669"/>
    <property type="project" value="UniProtKB-KW"/>
</dbReference>
<feature type="region of interest" description="Lon-protease-like" evidence="11">
    <location>
        <begin position="363"/>
        <end position="469"/>
    </location>
</feature>
<keyword evidence="2 11" id="KW-0547">Nucleotide-binding</keyword>
<organism evidence="15 16">
    <name type="scientific">Anaerofustis stercorihominis</name>
    <dbReference type="NCBI Taxonomy" id="214853"/>
    <lineage>
        <taxon>Bacteria</taxon>
        <taxon>Bacillati</taxon>
        <taxon>Bacillota</taxon>
        <taxon>Clostridia</taxon>
        <taxon>Eubacteriales</taxon>
        <taxon>Eubacteriaceae</taxon>
        <taxon>Anaerofustis</taxon>
    </lineage>
</organism>
<dbReference type="InterPro" id="IPR003593">
    <property type="entry name" value="AAA+_ATPase"/>
</dbReference>
<dbReference type="Pfam" id="PF18073">
    <property type="entry name" value="Zn_ribbon_LapB"/>
    <property type="match status" value="1"/>
</dbReference>
<dbReference type="GO" id="GO:0000725">
    <property type="term" value="P:recombinational repair"/>
    <property type="evidence" value="ECO:0007669"/>
    <property type="project" value="UniProtKB-UniRule"/>
</dbReference>
<dbReference type="PANTHER" id="PTHR32472">
    <property type="entry name" value="DNA REPAIR PROTEIN RADA"/>
    <property type="match status" value="1"/>
</dbReference>
<keyword evidence="1 11" id="KW-0479">Metal-binding</keyword>
<gene>
    <name evidence="11 15" type="primary">radA</name>
    <name evidence="15" type="ORF">DW687_01530</name>
</gene>
<dbReference type="SUPFAM" id="SSF52540">
    <property type="entry name" value="P-loop containing nucleoside triphosphate hydrolases"/>
    <property type="match status" value="1"/>
</dbReference>
<dbReference type="GO" id="GO:0008270">
    <property type="term" value="F:zinc ion binding"/>
    <property type="evidence" value="ECO:0007669"/>
    <property type="project" value="UniProtKB-KW"/>
</dbReference>
<dbReference type="InterPro" id="IPR020568">
    <property type="entry name" value="Ribosomal_Su5_D2-typ_SF"/>
</dbReference>
<evidence type="ECO:0000256" key="8">
    <source>
        <dbReference type="ARBA" id="ARBA00023016"/>
    </source>
</evidence>
<keyword evidence="6 13" id="KW-0862">Zinc</keyword>
<name>A0A3E3E0G5_9FIRM</name>
<comment type="similarity">
    <text evidence="11 13">Belongs to the RecA family. RadA subfamily.</text>
</comment>
<dbReference type="NCBIfam" id="TIGR00416">
    <property type="entry name" value="sms"/>
    <property type="match status" value="1"/>
</dbReference>
<keyword evidence="7 11" id="KW-0067">ATP-binding</keyword>
<keyword evidence="5" id="KW-0378">Hydrolase</keyword>
<dbReference type="InterPro" id="IPR041166">
    <property type="entry name" value="Rubredoxin_2"/>
</dbReference>
<keyword evidence="9 11" id="KW-0238">DNA-binding</keyword>
<evidence type="ECO:0000256" key="7">
    <source>
        <dbReference type="ARBA" id="ARBA00022840"/>
    </source>
</evidence>
<dbReference type="InterPro" id="IPR027417">
    <property type="entry name" value="P-loop_NTPase"/>
</dbReference>
<feature type="short sequence motif" description="RadA KNRFG motif" evidence="11">
    <location>
        <begin position="264"/>
        <end position="268"/>
    </location>
</feature>
<keyword evidence="10 11" id="KW-0234">DNA repair</keyword>
<dbReference type="GO" id="GO:0003684">
    <property type="term" value="F:damaged DNA binding"/>
    <property type="evidence" value="ECO:0007669"/>
    <property type="project" value="InterPro"/>
</dbReference>
<dbReference type="EMBL" id="QUSM01000002">
    <property type="protein sequence ID" value="RGD75030.1"/>
    <property type="molecule type" value="Genomic_DNA"/>
</dbReference>
<dbReference type="HAMAP" id="MF_01498">
    <property type="entry name" value="RadA_bact"/>
    <property type="match status" value="1"/>
</dbReference>
<protein>
    <recommendedName>
        <fullName evidence="11 12">DNA repair protein RadA</fullName>
    </recommendedName>
</protein>
<dbReference type="CDD" id="cd01121">
    <property type="entry name" value="RadA_SMS_N"/>
    <property type="match status" value="1"/>
</dbReference>
<dbReference type="GO" id="GO:0140664">
    <property type="term" value="F:ATP-dependent DNA damage sensor activity"/>
    <property type="evidence" value="ECO:0007669"/>
    <property type="project" value="InterPro"/>
</dbReference>
<dbReference type="InterPro" id="IPR020588">
    <property type="entry name" value="RecA_ATP-bd"/>
</dbReference>
<feature type="binding site" evidence="11">
    <location>
        <begin position="107"/>
        <end position="114"/>
    </location>
    <ligand>
        <name>ATP</name>
        <dbReference type="ChEBI" id="CHEBI:30616"/>
    </ligand>
</feature>
<dbReference type="PANTHER" id="PTHR32472:SF10">
    <property type="entry name" value="DNA REPAIR PROTEIN RADA-LIKE PROTEIN"/>
    <property type="match status" value="1"/>
</dbReference>
<dbReference type="AlphaFoldDB" id="A0A3E3E0G5"/>
<sequence>MILYKKISKEDRILAKDKKIFVCSECGYESPKYWGKCPDCGNWNTFSEFSKKELDLVNSKSSVFTPKVTNLKDVNTKEDMRFTTSISELDNVLGGGIVASSLVLVGGEPGIGKSTLLMQTAHNVSMIGKRVLYASSEESLSQLKLRLDRLDLKGSDILVLSNTDIEQIIESAKENKADLLIIDSIQTVRSANIPSAPGTITQVRECTNLLMNFAKATNTSVFIVGHITKQGTIAGPKTIEHMVDTVMYFESESNSSLRILRLSKNRFGSSEEIGVFEMTRKGLECVTNPSRLLLEDRENRSYGSVICSIMEGNRSVLIEIQALAMMSSFQVPRRVSTGFEYNRFVQILAVIEKMTNVKLHSTDVYLNVVGGVRVKETASDLAVACAVISSMLKKEIPINTIIIGEVGLCGEIRKINNIFKRIKEANSLGFKKAIIPRNSLDEHEDISNLNIEIIEISTLKECVFKLFNN</sequence>
<proteinExistence type="inferred from homology"/>
<dbReference type="FunFam" id="3.40.50.300:FF:000050">
    <property type="entry name" value="DNA repair protein RadA"/>
    <property type="match status" value="1"/>
</dbReference>
<keyword evidence="3 11" id="KW-0227">DNA damage</keyword>
<evidence type="ECO:0000256" key="3">
    <source>
        <dbReference type="ARBA" id="ARBA00022763"/>
    </source>
</evidence>
<evidence type="ECO:0000313" key="15">
    <source>
        <dbReference type="EMBL" id="RGD75030.1"/>
    </source>
</evidence>
<comment type="function">
    <text evidence="13">DNA-dependent ATPase involved in processing of recombination intermediates, plays a role in repairing DNA breaks. Stimulates the branch migration of RecA-mediated strand transfer reactions, allowing the 3' invading strand to extend heteroduplex DNA faster. Binds ssDNA in the presence of ADP but not other nucleotides, has ATPase activity that is stimulated by ssDNA and various branched DNA structures, but inhibited by SSB. Does not have RecA's homology-searching function.</text>
</comment>
<keyword evidence="4 13" id="KW-0863">Zinc-finger</keyword>
<comment type="domain">
    <text evidence="11">The middle region has homology to RecA with ATPase motifs including the RadA KNRFG motif, while the C-terminus is homologous to Lon protease.</text>
</comment>
<dbReference type="Gene3D" id="3.40.50.300">
    <property type="entry name" value="P-loop containing nucleotide triphosphate hydrolases"/>
    <property type="match status" value="1"/>
</dbReference>
<dbReference type="InterPro" id="IPR014721">
    <property type="entry name" value="Ribsml_uS5_D2-typ_fold_subgr"/>
</dbReference>